<dbReference type="SMART" id="SM00448">
    <property type="entry name" value="REC"/>
    <property type="match status" value="1"/>
</dbReference>
<keyword evidence="4" id="KW-0805">Transcription regulation</keyword>
<dbReference type="AlphaFoldDB" id="A0A0B5QHF1"/>
<reference evidence="13" key="1">
    <citation type="submission" date="2014-12" db="EMBL/GenBank/DDBJ databases">
        <title>Genome sequence of Clostridium beijerinckii strain 59B.</title>
        <authorList>
            <person name="Little G.T."/>
            <person name="Minton N.P."/>
        </authorList>
    </citation>
    <scope>NUCLEOTIDE SEQUENCE [LARGE SCALE GENOMIC DNA]</scope>
    <source>
        <strain evidence="13">59B</strain>
    </source>
</reference>
<dbReference type="InterPro" id="IPR001867">
    <property type="entry name" value="OmpR/PhoB-type_DNA-bd"/>
</dbReference>
<keyword evidence="6" id="KW-0804">Transcription</keyword>
<dbReference type="Gene3D" id="1.10.10.10">
    <property type="entry name" value="Winged helix-like DNA-binding domain superfamily/Winged helix DNA-binding domain"/>
    <property type="match status" value="1"/>
</dbReference>
<keyword evidence="5 9" id="KW-0238">DNA-binding</keyword>
<dbReference type="InterPro" id="IPR001789">
    <property type="entry name" value="Sig_transdc_resp-reg_receiver"/>
</dbReference>
<keyword evidence="2 8" id="KW-0597">Phosphoprotein</keyword>
<feature type="modified residue" description="4-aspartylphosphate" evidence="8">
    <location>
        <position position="54"/>
    </location>
</feature>
<evidence type="ECO:0000256" key="7">
    <source>
        <dbReference type="ARBA" id="ARBA00024867"/>
    </source>
</evidence>
<dbReference type="STRING" id="1520.LF65_00760"/>
<dbReference type="GO" id="GO:0006355">
    <property type="term" value="P:regulation of DNA-templated transcription"/>
    <property type="evidence" value="ECO:0007669"/>
    <property type="project" value="InterPro"/>
</dbReference>
<dbReference type="OrthoDB" id="9790442at2"/>
<evidence type="ECO:0000256" key="2">
    <source>
        <dbReference type="ARBA" id="ARBA00022553"/>
    </source>
</evidence>
<evidence type="ECO:0000256" key="6">
    <source>
        <dbReference type="ARBA" id="ARBA00023163"/>
    </source>
</evidence>
<dbReference type="GO" id="GO:0000976">
    <property type="term" value="F:transcription cis-regulatory region binding"/>
    <property type="evidence" value="ECO:0007669"/>
    <property type="project" value="TreeGrafter"/>
</dbReference>
<dbReference type="CDD" id="cd17574">
    <property type="entry name" value="REC_OmpR"/>
    <property type="match status" value="1"/>
</dbReference>
<proteinExistence type="predicted"/>
<dbReference type="Gene3D" id="3.40.50.2300">
    <property type="match status" value="1"/>
</dbReference>
<dbReference type="FunFam" id="3.40.50.2300:FF:000001">
    <property type="entry name" value="DNA-binding response regulator PhoB"/>
    <property type="match status" value="1"/>
</dbReference>
<dbReference type="InterPro" id="IPR011006">
    <property type="entry name" value="CheY-like_superfamily"/>
</dbReference>
<dbReference type="Pfam" id="PF00486">
    <property type="entry name" value="Trans_reg_C"/>
    <property type="match status" value="1"/>
</dbReference>
<dbReference type="PANTHER" id="PTHR48111">
    <property type="entry name" value="REGULATOR OF RPOS"/>
    <property type="match status" value="1"/>
</dbReference>
<keyword evidence="3" id="KW-0902">Two-component regulatory system</keyword>
<evidence type="ECO:0000256" key="5">
    <source>
        <dbReference type="ARBA" id="ARBA00023125"/>
    </source>
</evidence>
<evidence type="ECO:0000259" key="11">
    <source>
        <dbReference type="PROSITE" id="PS51755"/>
    </source>
</evidence>
<gene>
    <name evidence="12" type="ORF">LF65_00760</name>
</gene>
<evidence type="ECO:0000256" key="1">
    <source>
        <dbReference type="ARBA" id="ARBA00018672"/>
    </source>
</evidence>
<dbReference type="Proteomes" id="UP000031866">
    <property type="component" value="Chromosome"/>
</dbReference>
<sequence>MLKPTILVVDDEKEIRELIEIYLKNEGYNVITAEDGLRALDISKKDTIHLIVLDVMLPNIDGIQVCKNIREYLDVPIIMLSAKREDNDKILGIITGADDYIAKPFNPLELVVRVKAQLRRYLKTTTLPKNDEIVIDDLVINSDTHRVTIGDKEIKFTGKEFEILKLLAENKNVVFSSRKIYESVWNEEFYESDSTIMTHIKNIREKLGDNVKNPKYIKTVWGVGYKIEG</sequence>
<dbReference type="Gene3D" id="6.10.250.690">
    <property type="match status" value="1"/>
</dbReference>
<evidence type="ECO:0000256" key="4">
    <source>
        <dbReference type="ARBA" id="ARBA00023015"/>
    </source>
</evidence>
<dbReference type="PROSITE" id="PS51755">
    <property type="entry name" value="OMPR_PHOB"/>
    <property type="match status" value="1"/>
</dbReference>
<dbReference type="PANTHER" id="PTHR48111:SF2">
    <property type="entry name" value="RESPONSE REGULATOR SAER"/>
    <property type="match status" value="1"/>
</dbReference>
<dbReference type="GO" id="GO:0032993">
    <property type="term" value="C:protein-DNA complex"/>
    <property type="evidence" value="ECO:0007669"/>
    <property type="project" value="TreeGrafter"/>
</dbReference>
<evidence type="ECO:0000313" key="13">
    <source>
        <dbReference type="Proteomes" id="UP000031866"/>
    </source>
</evidence>
<dbReference type="FunFam" id="1.10.10.10:FF:000018">
    <property type="entry name" value="DNA-binding response regulator ResD"/>
    <property type="match status" value="1"/>
</dbReference>
<organism evidence="12 13">
    <name type="scientific">Clostridium beijerinckii</name>
    <name type="common">Clostridium MP</name>
    <dbReference type="NCBI Taxonomy" id="1520"/>
    <lineage>
        <taxon>Bacteria</taxon>
        <taxon>Bacillati</taxon>
        <taxon>Bacillota</taxon>
        <taxon>Clostridia</taxon>
        <taxon>Eubacteriales</taxon>
        <taxon>Clostridiaceae</taxon>
        <taxon>Clostridium</taxon>
    </lineage>
</organism>
<dbReference type="EMBL" id="CP010086">
    <property type="protein sequence ID" value="AJG97387.1"/>
    <property type="molecule type" value="Genomic_DNA"/>
</dbReference>
<dbReference type="GO" id="GO:0000156">
    <property type="term" value="F:phosphorelay response regulator activity"/>
    <property type="evidence" value="ECO:0007669"/>
    <property type="project" value="TreeGrafter"/>
</dbReference>
<feature type="DNA-binding region" description="OmpR/PhoB-type" evidence="9">
    <location>
        <begin position="130"/>
        <end position="229"/>
    </location>
</feature>
<evidence type="ECO:0000256" key="3">
    <source>
        <dbReference type="ARBA" id="ARBA00023012"/>
    </source>
</evidence>
<dbReference type="CDD" id="cd00383">
    <property type="entry name" value="trans_reg_C"/>
    <property type="match status" value="1"/>
</dbReference>
<dbReference type="InterPro" id="IPR036388">
    <property type="entry name" value="WH-like_DNA-bd_sf"/>
</dbReference>
<dbReference type="KEGG" id="cbei:LF65_00760"/>
<feature type="domain" description="OmpR/PhoB-type" evidence="11">
    <location>
        <begin position="130"/>
        <end position="229"/>
    </location>
</feature>
<protein>
    <recommendedName>
        <fullName evidence="1">Stage 0 sporulation protein A homolog</fullName>
    </recommendedName>
</protein>
<evidence type="ECO:0000259" key="10">
    <source>
        <dbReference type="PROSITE" id="PS50110"/>
    </source>
</evidence>
<evidence type="ECO:0000256" key="9">
    <source>
        <dbReference type="PROSITE-ProRule" id="PRU01091"/>
    </source>
</evidence>
<name>A0A0B5QHF1_CLOBE</name>
<feature type="domain" description="Response regulatory" evidence="10">
    <location>
        <begin position="5"/>
        <end position="118"/>
    </location>
</feature>
<dbReference type="RefSeq" id="WP_041894179.1">
    <property type="nucleotide sequence ID" value="NZ_CP010086.2"/>
</dbReference>
<evidence type="ECO:0000313" key="12">
    <source>
        <dbReference type="EMBL" id="AJG97387.1"/>
    </source>
</evidence>
<accession>A0A0B5QHF1</accession>
<dbReference type="InterPro" id="IPR039420">
    <property type="entry name" value="WalR-like"/>
</dbReference>
<dbReference type="Pfam" id="PF00072">
    <property type="entry name" value="Response_reg"/>
    <property type="match status" value="1"/>
</dbReference>
<dbReference type="SUPFAM" id="SSF52172">
    <property type="entry name" value="CheY-like"/>
    <property type="match status" value="1"/>
</dbReference>
<dbReference type="PROSITE" id="PS50110">
    <property type="entry name" value="RESPONSE_REGULATORY"/>
    <property type="match status" value="1"/>
</dbReference>
<dbReference type="SMART" id="SM00862">
    <property type="entry name" value="Trans_reg_C"/>
    <property type="match status" value="1"/>
</dbReference>
<dbReference type="GO" id="GO:0005829">
    <property type="term" value="C:cytosol"/>
    <property type="evidence" value="ECO:0007669"/>
    <property type="project" value="TreeGrafter"/>
</dbReference>
<comment type="function">
    <text evidence="7">May play the central regulatory role in sporulation. It may be an element of the effector pathway responsible for the activation of sporulation genes in response to nutritional stress. Spo0A may act in concert with spo0H (a sigma factor) to control the expression of some genes that are critical to the sporulation process.</text>
</comment>
<evidence type="ECO:0000256" key="8">
    <source>
        <dbReference type="PROSITE-ProRule" id="PRU00169"/>
    </source>
</evidence>